<feature type="domain" description="PilZ" evidence="1">
    <location>
        <begin position="34"/>
        <end position="115"/>
    </location>
</feature>
<dbReference type="EMBL" id="CP018335">
    <property type="protein sequence ID" value="APM37603.1"/>
    <property type="molecule type" value="Genomic_DNA"/>
</dbReference>
<evidence type="ECO:0000259" key="1">
    <source>
        <dbReference type="Pfam" id="PF07238"/>
    </source>
</evidence>
<organism evidence="2 3">
    <name type="scientific">Clostridium kluyveri</name>
    <dbReference type="NCBI Taxonomy" id="1534"/>
    <lineage>
        <taxon>Bacteria</taxon>
        <taxon>Bacillati</taxon>
        <taxon>Bacillota</taxon>
        <taxon>Clostridia</taxon>
        <taxon>Eubacteriales</taxon>
        <taxon>Clostridiaceae</taxon>
        <taxon>Clostridium</taxon>
    </lineage>
</organism>
<evidence type="ECO:0000313" key="2">
    <source>
        <dbReference type="EMBL" id="APM37603.1"/>
    </source>
</evidence>
<reference evidence="2 3" key="1">
    <citation type="submission" date="2016-12" db="EMBL/GenBank/DDBJ databases">
        <title>Complete genome sequence of Clostridium kluyveri JZZ isolated from the pit mud of a Chinese flavor liquor-making factory.</title>
        <authorList>
            <person name="Wang Y."/>
        </authorList>
    </citation>
    <scope>NUCLEOTIDE SEQUENCE [LARGE SCALE GENOMIC DNA]</scope>
    <source>
        <strain evidence="2 3">JZZ</strain>
    </source>
</reference>
<dbReference type="GO" id="GO:0035438">
    <property type="term" value="F:cyclic-di-GMP binding"/>
    <property type="evidence" value="ECO:0007669"/>
    <property type="project" value="InterPro"/>
</dbReference>
<dbReference type="Proteomes" id="UP000184604">
    <property type="component" value="Chromosome"/>
</dbReference>
<sequence>MIYSYSNLLNRKVKIKKNLRTNERLKYMDNFKIISINYKKCNHKVLGIDISISGIGFLSEHIMEKNDLVEAIFKYKNITIPATIKVNHINLSDKGYYIGGQFIALKNTYREILKHELL</sequence>
<dbReference type="OrthoDB" id="1911631at2"/>
<gene>
    <name evidence="2" type="ORF">BS101_01975</name>
</gene>
<dbReference type="Pfam" id="PF07238">
    <property type="entry name" value="PilZ"/>
    <property type="match status" value="1"/>
</dbReference>
<dbReference type="AlphaFoldDB" id="A0A1L5F3N2"/>
<evidence type="ECO:0000313" key="3">
    <source>
        <dbReference type="Proteomes" id="UP000184604"/>
    </source>
</evidence>
<name>A0A1L5F3N2_CLOKL</name>
<proteinExistence type="predicted"/>
<accession>A0A1L5F3N2</accession>
<dbReference type="InterPro" id="IPR009875">
    <property type="entry name" value="PilZ_domain"/>
</dbReference>
<protein>
    <recommendedName>
        <fullName evidence="1">PilZ domain-containing protein</fullName>
    </recommendedName>
</protein>
<dbReference type="RefSeq" id="WP_073537291.1">
    <property type="nucleotide sequence ID" value="NZ_CP018335.1"/>
</dbReference>
<dbReference type="Gene3D" id="2.40.10.220">
    <property type="entry name" value="predicted glycosyltransferase like domains"/>
    <property type="match status" value="1"/>
</dbReference>